<dbReference type="PANTHER" id="PTHR30472:SF24">
    <property type="entry name" value="FERRIC ENTEROBACTIN TRANSPORT SYSTEM PERMEASE PROTEIN FEPG"/>
    <property type="match status" value="1"/>
</dbReference>
<feature type="transmembrane region" description="Helical" evidence="8">
    <location>
        <begin position="292"/>
        <end position="315"/>
    </location>
</feature>
<accession>A0A132TYL2</accession>
<keyword evidence="5 8" id="KW-0812">Transmembrane</keyword>
<evidence type="ECO:0000256" key="6">
    <source>
        <dbReference type="ARBA" id="ARBA00022989"/>
    </source>
</evidence>
<sequence length="349" mass="36541">MELIRLVNPRTKKSGVYFQMERTTIWALAIGFALYVTAVAAGTGWGNGYISPPDVLRTIFGSSQGEYDFIIMTLRLPRVLTALLVGSALGVSGAILQGVIRNPLASPDIIGITGGASAAAVAFITFLSGSVSIKLLPAAAVAGALIVSLLVYGLSWKRGVTPIRLVLIGIGLSAAAKAATTLMIVMSPAISASKAYLWMTGSVYGASWESVLTVLPAVLAGIPLALYFARSLNAQELGDDVAGSLGVTVQRHRFVLVLISVALAGFAVSVAGAVGFIGLIAPHLARRWTGRLFGGLLVMSALTGGLLVFLADLIARTLFYPLDIPAGVFTAGIGAPFFIYMLFRNRNQW</sequence>
<comment type="subcellular location">
    <subcellularLocation>
        <location evidence="1">Cell membrane</location>
        <topology evidence="1">Multi-pass membrane protein</topology>
    </subcellularLocation>
</comment>
<keyword evidence="6 8" id="KW-1133">Transmembrane helix</keyword>
<evidence type="ECO:0000256" key="8">
    <source>
        <dbReference type="SAM" id="Phobius"/>
    </source>
</evidence>
<evidence type="ECO:0000256" key="4">
    <source>
        <dbReference type="ARBA" id="ARBA00022475"/>
    </source>
</evidence>
<dbReference type="InterPro" id="IPR000522">
    <property type="entry name" value="ABC_transptr_permease_BtuC"/>
</dbReference>
<evidence type="ECO:0000313" key="10">
    <source>
        <dbReference type="Proteomes" id="UP000070475"/>
    </source>
</evidence>
<name>A0A132TYL2_9BACL</name>
<evidence type="ECO:0000256" key="3">
    <source>
        <dbReference type="ARBA" id="ARBA00022448"/>
    </source>
</evidence>
<evidence type="ECO:0000313" key="9">
    <source>
        <dbReference type="EMBL" id="KWX76425.1"/>
    </source>
</evidence>
<dbReference type="PATRIC" id="fig|483937.3.peg.1806"/>
<evidence type="ECO:0000256" key="2">
    <source>
        <dbReference type="ARBA" id="ARBA00007935"/>
    </source>
</evidence>
<comment type="caution">
    <text evidence="9">The sequence shown here is derived from an EMBL/GenBank/DDBJ whole genome shotgun (WGS) entry which is preliminary data.</text>
</comment>
<dbReference type="PANTHER" id="PTHR30472">
    <property type="entry name" value="FERRIC ENTEROBACTIN TRANSPORT SYSTEM PERMEASE PROTEIN"/>
    <property type="match status" value="1"/>
</dbReference>
<protein>
    <submittedName>
        <fullName evidence="9">Iron ABC transporter permease</fullName>
    </submittedName>
</protein>
<dbReference type="EMBL" id="LIRB01000131">
    <property type="protein sequence ID" value="KWX76425.1"/>
    <property type="molecule type" value="Genomic_DNA"/>
</dbReference>
<feature type="transmembrane region" description="Helical" evidence="8">
    <location>
        <begin position="210"/>
        <end position="229"/>
    </location>
</feature>
<keyword evidence="3" id="KW-0813">Transport</keyword>
<evidence type="ECO:0000256" key="1">
    <source>
        <dbReference type="ARBA" id="ARBA00004651"/>
    </source>
</evidence>
<feature type="transmembrane region" description="Helical" evidence="8">
    <location>
        <begin position="135"/>
        <end position="154"/>
    </location>
</feature>
<feature type="transmembrane region" description="Helical" evidence="8">
    <location>
        <begin position="109"/>
        <end position="129"/>
    </location>
</feature>
<keyword evidence="10" id="KW-1185">Reference proteome</keyword>
<feature type="transmembrane region" description="Helical" evidence="8">
    <location>
        <begin position="322"/>
        <end position="343"/>
    </location>
</feature>
<evidence type="ECO:0000256" key="7">
    <source>
        <dbReference type="ARBA" id="ARBA00023136"/>
    </source>
</evidence>
<feature type="transmembrane region" description="Helical" evidence="8">
    <location>
        <begin position="254"/>
        <end position="280"/>
    </location>
</feature>
<feature type="transmembrane region" description="Helical" evidence="8">
    <location>
        <begin position="79"/>
        <end position="100"/>
    </location>
</feature>
<dbReference type="SUPFAM" id="SSF81345">
    <property type="entry name" value="ABC transporter involved in vitamin B12 uptake, BtuC"/>
    <property type="match status" value="1"/>
</dbReference>
<keyword evidence="7 8" id="KW-0472">Membrane</keyword>
<feature type="transmembrane region" description="Helical" evidence="8">
    <location>
        <begin position="25"/>
        <end position="46"/>
    </location>
</feature>
<dbReference type="InterPro" id="IPR037294">
    <property type="entry name" value="ABC_BtuC-like"/>
</dbReference>
<proteinExistence type="inferred from homology"/>
<evidence type="ECO:0000256" key="5">
    <source>
        <dbReference type="ARBA" id="ARBA00022692"/>
    </source>
</evidence>
<dbReference type="Gene3D" id="1.10.3470.10">
    <property type="entry name" value="ABC transporter involved in vitamin B12 uptake, BtuC"/>
    <property type="match status" value="1"/>
</dbReference>
<dbReference type="Proteomes" id="UP000070475">
    <property type="component" value="Unassembled WGS sequence"/>
</dbReference>
<dbReference type="OrthoDB" id="9811721at2"/>
<dbReference type="AlphaFoldDB" id="A0A132TYL2"/>
<dbReference type="Pfam" id="PF01032">
    <property type="entry name" value="FecCD"/>
    <property type="match status" value="1"/>
</dbReference>
<comment type="similarity">
    <text evidence="2">Belongs to the binding-protein-dependent transport system permease family. FecCD subfamily.</text>
</comment>
<organism evidence="9 10">
    <name type="scientific">Paenibacillus riograndensis</name>
    <dbReference type="NCBI Taxonomy" id="483937"/>
    <lineage>
        <taxon>Bacteria</taxon>
        <taxon>Bacillati</taxon>
        <taxon>Bacillota</taxon>
        <taxon>Bacilli</taxon>
        <taxon>Bacillales</taxon>
        <taxon>Paenibacillaceae</taxon>
        <taxon>Paenibacillus</taxon>
        <taxon>Paenibacillus sonchi group</taxon>
    </lineage>
</organism>
<dbReference type="GO" id="GO:0033214">
    <property type="term" value="P:siderophore-iron import into cell"/>
    <property type="evidence" value="ECO:0007669"/>
    <property type="project" value="TreeGrafter"/>
</dbReference>
<gene>
    <name evidence="9" type="ORF">AMQ84_15620</name>
</gene>
<dbReference type="GO" id="GO:0005886">
    <property type="term" value="C:plasma membrane"/>
    <property type="evidence" value="ECO:0007669"/>
    <property type="project" value="UniProtKB-SubCell"/>
</dbReference>
<feature type="transmembrane region" description="Helical" evidence="8">
    <location>
        <begin position="166"/>
        <end position="190"/>
    </location>
</feature>
<dbReference type="CDD" id="cd06550">
    <property type="entry name" value="TM_ABC_iron-siderophores_like"/>
    <property type="match status" value="1"/>
</dbReference>
<reference evidence="9 10" key="1">
    <citation type="submission" date="2015-08" db="EMBL/GenBank/DDBJ databases">
        <title>Genomes of Paenibacillus riograndensis.</title>
        <authorList>
            <person name="Sant'Anna F.H."/>
            <person name="Souza R."/>
            <person name="Ambrosini A."/>
            <person name="Bach E."/>
            <person name="Fernandes G."/>
            <person name="Balsanelli E."/>
            <person name="Baura V.A."/>
            <person name="Pedrosa F.O."/>
            <person name="Souza E.M."/>
            <person name="Passaglia L."/>
        </authorList>
    </citation>
    <scope>NUCLEOTIDE SEQUENCE [LARGE SCALE GENOMIC DNA]</scope>
    <source>
        <strain evidence="9 10">CAS34</strain>
    </source>
</reference>
<dbReference type="GO" id="GO:0022857">
    <property type="term" value="F:transmembrane transporter activity"/>
    <property type="evidence" value="ECO:0007669"/>
    <property type="project" value="InterPro"/>
</dbReference>
<keyword evidence="4" id="KW-1003">Cell membrane</keyword>
<dbReference type="FunFam" id="1.10.3470.10:FF:000001">
    <property type="entry name" value="Vitamin B12 ABC transporter permease BtuC"/>
    <property type="match status" value="1"/>
</dbReference>